<evidence type="ECO:0000259" key="1">
    <source>
        <dbReference type="PROSITE" id="PS01179"/>
    </source>
</evidence>
<gene>
    <name evidence="4" type="primary">LOC101237009</name>
</gene>
<dbReference type="PROSITE" id="PS50826">
    <property type="entry name" value="RUN"/>
    <property type="match status" value="1"/>
</dbReference>
<dbReference type="PANTHER" id="PTHR46753">
    <property type="entry name" value="FYVE AND COILED-COIL DOMAIN-CONTAINING PROTEIN 1"/>
    <property type="match status" value="1"/>
</dbReference>
<sequence>MDLRNENNIVLELFKVSNNSISHEIDDVVTDKSEVLPVFCQSLEALLQKGIKRGLGVTGLVDRDYWNVIEGLISSSKVVIKPSLSLSHTICLVQQCKKTTTTLARGRLFIRISLTKSLLHQTFQCLFENQDYIKYWYKDESPLVNGKNQKVVLDLLNILSTRLFKLNIKNCSFLNETWIIPDSQEYEFVPCAFLGITLLSLDGRCIIVQVTPGSVAQEHGIQPGDCLDELFSQLIDDKWSQKIGQLKRKNQGKPVIATFVKGQFSDGHWFAPVFQRYKALCNAGKCTMILQRDHSNSFSLITPKESEPRNKFDVLYIGSYDVGKKGSCKFVQNGISKLLENNELAQKKVCLELMERDIVMNCLETEEIIGRFSYTETSSCALKENDPTYFGFITGNTTCSFADQFQCHVFKCNTSMMARTIIEGIGKGFDRTIYCV</sequence>
<reference evidence="4" key="1">
    <citation type="submission" date="2025-08" db="UniProtKB">
        <authorList>
            <consortium name="RefSeq"/>
        </authorList>
    </citation>
    <scope>IDENTIFICATION</scope>
</reference>
<dbReference type="RefSeq" id="XP_065659498.1">
    <property type="nucleotide sequence ID" value="XM_065803426.1"/>
</dbReference>
<feature type="domain" description="RUN" evidence="2">
    <location>
        <begin position="30"/>
        <end position="171"/>
    </location>
</feature>
<proteinExistence type="predicted"/>
<dbReference type="Gene3D" id="1.20.58.900">
    <property type="match status" value="1"/>
</dbReference>
<dbReference type="InterPro" id="IPR011993">
    <property type="entry name" value="PH-like_dom_sf"/>
</dbReference>
<dbReference type="Pfam" id="PF02759">
    <property type="entry name" value="RUN"/>
    <property type="match status" value="1"/>
</dbReference>
<dbReference type="Pfam" id="PF00640">
    <property type="entry name" value="PID"/>
    <property type="match status" value="1"/>
</dbReference>
<dbReference type="SUPFAM" id="SSF50156">
    <property type="entry name" value="PDZ domain-like"/>
    <property type="match status" value="1"/>
</dbReference>
<dbReference type="PANTHER" id="PTHR46753:SF3">
    <property type="entry name" value="PDZ DOMAIN-CONTAINING PROTEIN"/>
    <property type="match status" value="1"/>
</dbReference>
<evidence type="ECO:0000259" key="2">
    <source>
        <dbReference type="PROSITE" id="PS50826"/>
    </source>
</evidence>
<organism evidence="3 4">
    <name type="scientific">Hydra vulgaris</name>
    <name type="common">Hydra</name>
    <name type="synonym">Hydra attenuata</name>
    <dbReference type="NCBI Taxonomy" id="6087"/>
    <lineage>
        <taxon>Eukaryota</taxon>
        <taxon>Metazoa</taxon>
        <taxon>Cnidaria</taxon>
        <taxon>Hydrozoa</taxon>
        <taxon>Hydroidolina</taxon>
        <taxon>Anthoathecata</taxon>
        <taxon>Aplanulata</taxon>
        <taxon>Hydridae</taxon>
        <taxon>Hydra</taxon>
    </lineage>
</organism>
<dbReference type="InterPro" id="IPR036034">
    <property type="entry name" value="PDZ_sf"/>
</dbReference>
<dbReference type="SUPFAM" id="SSF140741">
    <property type="entry name" value="RUN domain-like"/>
    <property type="match status" value="1"/>
</dbReference>
<evidence type="ECO:0000313" key="3">
    <source>
        <dbReference type="Proteomes" id="UP001652625"/>
    </source>
</evidence>
<dbReference type="Gene3D" id="2.30.29.30">
    <property type="entry name" value="Pleckstrin-homology domain (PH domain)/Phosphotyrosine-binding domain (PTB)"/>
    <property type="match status" value="1"/>
</dbReference>
<protein>
    <submittedName>
        <fullName evidence="4">Uncharacterized protein LOC101237009 isoform X3</fullName>
    </submittedName>
</protein>
<name>A0ABM4CCT4_HYDVU</name>
<dbReference type="GeneID" id="101237009"/>
<feature type="domain" description="PID" evidence="1">
    <location>
        <begin position="311"/>
        <end position="430"/>
    </location>
</feature>
<keyword evidence="3" id="KW-1185">Reference proteome</keyword>
<dbReference type="InterPro" id="IPR004012">
    <property type="entry name" value="Run_dom"/>
</dbReference>
<accession>A0ABM4CCT4</accession>
<dbReference type="InterPro" id="IPR037213">
    <property type="entry name" value="Run_dom_sf"/>
</dbReference>
<dbReference type="InterPro" id="IPR006020">
    <property type="entry name" value="PTB/PI_dom"/>
</dbReference>
<dbReference type="PROSITE" id="PS01179">
    <property type="entry name" value="PID"/>
    <property type="match status" value="1"/>
</dbReference>
<evidence type="ECO:0000313" key="4">
    <source>
        <dbReference type="RefSeq" id="XP_065659498.1"/>
    </source>
</evidence>
<dbReference type="Proteomes" id="UP001652625">
    <property type="component" value="Chromosome 08"/>
</dbReference>
<dbReference type="SUPFAM" id="SSF50729">
    <property type="entry name" value="PH domain-like"/>
    <property type="match status" value="1"/>
</dbReference>